<dbReference type="InterPro" id="IPR014027">
    <property type="entry name" value="UDP-Glc/GDP-Man_DH_C"/>
</dbReference>
<dbReference type="SUPFAM" id="SSF48179">
    <property type="entry name" value="6-phosphogluconate dehydrogenase C-terminal domain-like"/>
    <property type="match status" value="1"/>
</dbReference>
<dbReference type="InterPro" id="IPR036291">
    <property type="entry name" value="NAD(P)-bd_dom_sf"/>
</dbReference>
<dbReference type="SUPFAM" id="SSF52413">
    <property type="entry name" value="UDP-glucose/GDP-mannose dehydrogenase C-terminal domain"/>
    <property type="match status" value="1"/>
</dbReference>
<evidence type="ECO:0000313" key="6">
    <source>
        <dbReference type="EMBL" id="MFB9756851.1"/>
    </source>
</evidence>
<name>A0ABV5W8Y3_9BACL</name>
<evidence type="ECO:0000313" key="7">
    <source>
        <dbReference type="Proteomes" id="UP001589619"/>
    </source>
</evidence>
<evidence type="ECO:0000256" key="4">
    <source>
        <dbReference type="PIRNR" id="PIRNR000124"/>
    </source>
</evidence>
<gene>
    <name evidence="6" type="ORF">ACFFNY_35235</name>
</gene>
<dbReference type="PANTHER" id="PTHR43491">
    <property type="entry name" value="UDP-N-ACETYL-D-MANNOSAMINE DEHYDROGENASE"/>
    <property type="match status" value="1"/>
</dbReference>
<dbReference type="InterPro" id="IPR017476">
    <property type="entry name" value="UDP-Glc/GDP-Man"/>
</dbReference>
<keyword evidence="7" id="KW-1185">Reference proteome</keyword>
<dbReference type="Pfam" id="PF00984">
    <property type="entry name" value="UDPG_MGDP_dh"/>
    <property type="match status" value="1"/>
</dbReference>
<dbReference type="InterPro" id="IPR028359">
    <property type="entry name" value="UDP_ManNAc/GlcNAc_DH"/>
</dbReference>
<keyword evidence="3" id="KW-0520">NAD</keyword>
<comment type="caution">
    <text evidence="6">The sequence shown here is derived from an EMBL/GenBank/DDBJ whole genome shotgun (WGS) entry which is preliminary data.</text>
</comment>
<dbReference type="SMART" id="SM00984">
    <property type="entry name" value="UDPG_MGDP_dh_C"/>
    <property type="match status" value="1"/>
</dbReference>
<dbReference type="SUPFAM" id="SSF51735">
    <property type="entry name" value="NAD(P)-binding Rossmann-fold domains"/>
    <property type="match status" value="1"/>
</dbReference>
<dbReference type="InterPro" id="IPR001732">
    <property type="entry name" value="UDP-Glc/GDP-Man_DH_N"/>
</dbReference>
<dbReference type="PANTHER" id="PTHR43491:SF2">
    <property type="entry name" value="UDP-N-ACETYL-D-MANNOSAMINE DEHYDROGENASE"/>
    <property type="match status" value="1"/>
</dbReference>
<sequence>MIAKVCVIGLGYIGLPTSLVFAKAGFDVTGVDVSEHVIKSLNNGIIHIEEPGIEEVYEEVRSKFAFRAQNVPEMADAYIIAVPTPVNGDHTANLDYVESATRSIVPYLRSGNVVIIESTIPPRTTNDVVAPILEDAGWRVGEEIYLAHCPERVLPGSIFRELVENNRIIGGYNRTSAERAASFYRTFVRGEIVLTTSTSAEMAKLMENTYRDVNIALANELTKASSLLGVDALEVIELANKHPRVNLHSPGPGVGGHCIAVDPYFIIEKAPSATPLMSVSRQINNSMPEFVVEQVEKLVPPFQGHSVAVFGLTYKGNVDDIRESPAVQVVNLLRKRGFQVKVHDPHVQPDHCPFRLHSAEDALNEAKCLIVLADHNEFRYINLDWLKGMQMPVVFDTKNCVKFAADSNVELYNFGNLHSLNNKETVAIR</sequence>
<dbReference type="PIRSF" id="PIRSF500136">
    <property type="entry name" value="UDP_ManNAc_DH"/>
    <property type="match status" value="1"/>
</dbReference>
<organism evidence="6 7">
    <name type="scientific">Paenibacillus hodogayensis</name>
    <dbReference type="NCBI Taxonomy" id="279208"/>
    <lineage>
        <taxon>Bacteria</taxon>
        <taxon>Bacillati</taxon>
        <taxon>Bacillota</taxon>
        <taxon>Bacilli</taxon>
        <taxon>Bacillales</taxon>
        <taxon>Paenibacillaceae</taxon>
        <taxon>Paenibacillus</taxon>
    </lineage>
</organism>
<evidence type="ECO:0000256" key="3">
    <source>
        <dbReference type="ARBA" id="ARBA00023027"/>
    </source>
</evidence>
<dbReference type="Pfam" id="PF03720">
    <property type="entry name" value="UDPG_MGDP_dh_C"/>
    <property type="match status" value="1"/>
</dbReference>
<dbReference type="Proteomes" id="UP001589619">
    <property type="component" value="Unassembled WGS sequence"/>
</dbReference>
<proteinExistence type="inferred from homology"/>
<protein>
    <submittedName>
        <fullName evidence="6">Nucleotide sugar dehydrogenase</fullName>
    </submittedName>
</protein>
<evidence type="ECO:0000259" key="5">
    <source>
        <dbReference type="SMART" id="SM00984"/>
    </source>
</evidence>
<dbReference type="EMBL" id="JBHMAG010000029">
    <property type="protein sequence ID" value="MFB9756851.1"/>
    <property type="molecule type" value="Genomic_DNA"/>
</dbReference>
<evidence type="ECO:0000256" key="1">
    <source>
        <dbReference type="ARBA" id="ARBA00006601"/>
    </source>
</evidence>
<dbReference type="PRINTS" id="PR00411">
    <property type="entry name" value="PNDRDTASEI"/>
</dbReference>
<dbReference type="InterPro" id="IPR036220">
    <property type="entry name" value="UDP-Glc/GDP-Man_DH_C_sf"/>
</dbReference>
<keyword evidence="2" id="KW-0560">Oxidoreductase</keyword>
<dbReference type="Pfam" id="PF03721">
    <property type="entry name" value="UDPG_MGDP_dh_N"/>
    <property type="match status" value="1"/>
</dbReference>
<comment type="similarity">
    <text evidence="1 4">Belongs to the UDP-glucose/GDP-mannose dehydrogenase family.</text>
</comment>
<dbReference type="RefSeq" id="WP_344904474.1">
    <property type="nucleotide sequence ID" value="NZ_BAAAYO010000002.1"/>
</dbReference>
<dbReference type="Gene3D" id="3.40.50.720">
    <property type="entry name" value="NAD(P)-binding Rossmann-like Domain"/>
    <property type="match status" value="2"/>
</dbReference>
<dbReference type="InterPro" id="IPR014026">
    <property type="entry name" value="UDP-Glc/GDP-Man_DH_dimer"/>
</dbReference>
<evidence type="ECO:0000256" key="2">
    <source>
        <dbReference type="ARBA" id="ARBA00023002"/>
    </source>
</evidence>
<dbReference type="InterPro" id="IPR008927">
    <property type="entry name" value="6-PGluconate_DH-like_C_sf"/>
</dbReference>
<dbReference type="NCBIfam" id="TIGR03026">
    <property type="entry name" value="NDP-sugDHase"/>
    <property type="match status" value="1"/>
</dbReference>
<reference evidence="6 7" key="1">
    <citation type="submission" date="2024-09" db="EMBL/GenBank/DDBJ databases">
        <authorList>
            <person name="Sun Q."/>
            <person name="Mori K."/>
        </authorList>
    </citation>
    <scope>NUCLEOTIDE SEQUENCE [LARGE SCALE GENOMIC DNA]</scope>
    <source>
        <strain evidence="6 7">JCM 12520</strain>
    </source>
</reference>
<accession>A0ABV5W8Y3</accession>
<feature type="domain" description="UDP-glucose/GDP-mannose dehydrogenase C-terminal" evidence="5">
    <location>
        <begin position="308"/>
        <end position="403"/>
    </location>
</feature>
<dbReference type="PIRSF" id="PIRSF000124">
    <property type="entry name" value="UDPglc_GDPman_dh"/>
    <property type="match status" value="1"/>
</dbReference>